<evidence type="ECO:0000256" key="2">
    <source>
        <dbReference type="RuleBase" id="RU003749"/>
    </source>
</evidence>
<dbReference type="Proteomes" id="UP000619479">
    <property type="component" value="Unassembled WGS sequence"/>
</dbReference>
<evidence type="ECO:0000259" key="3">
    <source>
        <dbReference type="PROSITE" id="PS50801"/>
    </source>
</evidence>
<feature type="domain" description="STAS" evidence="3">
    <location>
        <begin position="15"/>
        <end position="116"/>
    </location>
</feature>
<dbReference type="Gene3D" id="3.30.750.24">
    <property type="entry name" value="STAS domain"/>
    <property type="match status" value="1"/>
</dbReference>
<name>A0A919IG07_9ACTN</name>
<dbReference type="EMBL" id="BOMH01000024">
    <property type="protein sequence ID" value="GID65340.1"/>
    <property type="molecule type" value="Genomic_DNA"/>
</dbReference>
<dbReference type="PANTHER" id="PTHR33495:SF2">
    <property type="entry name" value="ANTI-SIGMA FACTOR ANTAGONIST TM_1081-RELATED"/>
    <property type="match status" value="1"/>
</dbReference>
<organism evidence="4 5">
    <name type="scientific">Actinoplanes cyaneus</name>
    <dbReference type="NCBI Taxonomy" id="52696"/>
    <lineage>
        <taxon>Bacteria</taxon>
        <taxon>Bacillati</taxon>
        <taxon>Actinomycetota</taxon>
        <taxon>Actinomycetes</taxon>
        <taxon>Micromonosporales</taxon>
        <taxon>Micromonosporaceae</taxon>
        <taxon>Actinoplanes</taxon>
    </lineage>
</organism>
<dbReference type="RefSeq" id="WP_203741309.1">
    <property type="nucleotide sequence ID" value="NZ_BAAAUC010000018.1"/>
</dbReference>
<protein>
    <recommendedName>
        <fullName evidence="2">Anti-sigma factor antagonist</fullName>
    </recommendedName>
</protein>
<comment type="caution">
    <text evidence="4">The sequence shown here is derived from an EMBL/GenBank/DDBJ whole genome shotgun (WGS) entry which is preliminary data.</text>
</comment>
<gene>
    <name evidence="4" type="ORF">Acy02nite_32210</name>
</gene>
<dbReference type="InterPro" id="IPR002645">
    <property type="entry name" value="STAS_dom"/>
</dbReference>
<dbReference type="CDD" id="cd07043">
    <property type="entry name" value="STAS_anti-anti-sigma_factors"/>
    <property type="match status" value="1"/>
</dbReference>
<reference evidence="4" key="1">
    <citation type="submission" date="2021-01" db="EMBL/GenBank/DDBJ databases">
        <title>Whole genome shotgun sequence of Actinoplanes cyaneus NBRC 14990.</title>
        <authorList>
            <person name="Komaki H."/>
            <person name="Tamura T."/>
        </authorList>
    </citation>
    <scope>NUCLEOTIDE SEQUENCE</scope>
    <source>
        <strain evidence="4">NBRC 14990</strain>
    </source>
</reference>
<evidence type="ECO:0000313" key="5">
    <source>
        <dbReference type="Proteomes" id="UP000619479"/>
    </source>
</evidence>
<sequence length="118" mass="12372">MSEQYLSVSVEQVAPAVTVLTPIGEIDRDSSPALAEAAEPPLDADGCRLIVDLSGVTFCDSAGINLLFRLHRRVAARGGAVSVAGARGIVLQALTVINMSRMLSMHPTLDEAVREATA</sequence>
<dbReference type="SUPFAM" id="SSF52091">
    <property type="entry name" value="SpoIIaa-like"/>
    <property type="match status" value="1"/>
</dbReference>
<dbReference type="InterPro" id="IPR036513">
    <property type="entry name" value="STAS_dom_sf"/>
</dbReference>
<dbReference type="Pfam" id="PF01740">
    <property type="entry name" value="STAS"/>
    <property type="match status" value="1"/>
</dbReference>
<evidence type="ECO:0000256" key="1">
    <source>
        <dbReference type="ARBA" id="ARBA00009013"/>
    </source>
</evidence>
<dbReference type="PROSITE" id="PS50801">
    <property type="entry name" value="STAS"/>
    <property type="match status" value="1"/>
</dbReference>
<evidence type="ECO:0000313" key="4">
    <source>
        <dbReference type="EMBL" id="GID65340.1"/>
    </source>
</evidence>
<dbReference type="GO" id="GO:0043856">
    <property type="term" value="F:anti-sigma factor antagonist activity"/>
    <property type="evidence" value="ECO:0007669"/>
    <property type="project" value="InterPro"/>
</dbReference>
<keyword evidence="5" id="KW-1185">Reference proteome</keyword>
<accession>A0A919IG07</accession>
<dbReference type="InterPro" id="IPR003658">
    <property type="entry name" value="Anti-sigma_ant"/>
</dbReference>
<dbReference type="PANTHER" id="PTHR33495">
    <property type="entry name" value="ANTI-SIGMA FACTOR ANTAGONIST TM_1081-RELATED-RELATED"/>
    <property type="match status" value="1"/>
</dbReference>
<proteinExistence type="inferred from homology"/>
<dbReference type="NCBIfam" id="TIGR00377">
    <property type="entry name" value="ant_ant_sig"/>
    <property type="match status" value="1"/>
</dbReference>
<dbReference type="AlphaFoldDB" id="A0A919IG07"/>
<comment type="similarity">
    <text evidence="1 2">Belongs to the anti-sigma-factor antagonist family.</text>
</comment>